<dbReference type="InterPro" id="IPR022798">
    <property type="entry name" value="BcsD_bac"/>
</dbReference>
<dbReference type="Proteomes" id="UP001064262">
    <property type="component" value="Unassembled WGS sequence"/>
</dbReference>
<evidence type="ECO:0000313" key="2">
    <source>
        <dbReference type="Proteomes" id="UP001064262"/>
    </source>
</evidence>
<gene>
    <name evidence="1" type="ORF">N5923_09605</name>
</gene>
<sequence length="152" mass="16985">MENALQARPHPYQPGWFDMFSVIIGGMLDNAGEQESHAFLQQMGEQLAQRYPLAEALTVQDLEVQFNLTLARFNWGFVDIQPHEHALVLTHMALPAGDDTLDPHQWRGVLGAVLTGLYAAWLRAQGGSEQVPLVCDSHSENATLVFRYQNSI</sequence>
<dbReference type="Gene3D" id="3.30.70.2590">
    <property type="match status" value="1"/>
</dbReference>
<proteinExistence type="predicted"/>
<dbReference type="Pfam" id="PF03500">
    <property type="entry name" value="Cellsynth_D"/>
    <property type="match status" value="1"/>
</dbReference>
<dbReference type="AlphaFoldDB" id="A0A9J6PMV3"/>
<dbReference type="EMBL" id="JAODIM010000039">
    <property type="protein sequence ID" value="MCU5777747.1"/>
    <property type="molecule type" value="Genomic_DNA"/>
</dbReference>
<name>A0A9J6PMV3_9GAMM</name>
<dbReference type="RefSeq" id="WP_267143148.1">
    <property type="nucleotide sequence ID" value="NZ_JAODIL010000075.1"/>
</dbReference>
<comment type="caution">
    <text evidence="1">The sequence shown here is derived from an EMBL/GenBank/DDBJ whole genome shotgun (WGS) entry which is preliminary data.</text>
</comment>
<organism evidence="1 2">
    <name type="scientific">Winslowiella arboricola</name>
    <dbReference type="NCBI Taxonomy" id="2978220"/>
    <lineage>
        <taxon>Bacteria</taxon>
        <taxon>Pseudomonadati</taxon>
        <taxon>Pseudomonadota</taxon>
        <taxon>Gammaproteobacteria</taxon>
        <taxon>Enterobacterales</taxon>
        <taxon>Erwiniaceae</taxon>
        <taxon>Winslowiella</taxon>
    </lineage>
</organism>
<keyword evidence="2" id="KW-1185">Reference proteome</keyword>
<protein>
    <submittedName>
        <fullName evidence="1">Cellulose synthase</fullName>
    </submittedName>
</protein>
<dbReference type="InterPro" id="IPR038470">
    <property type="entry name" value="Cellsynth_D_sf"/>
</dbReference>
<accession>A0A9J6PMV3</accession>
<dbReference type="GO" id="GO:0030244">
    <property type="term" value="P:cellulose biosynthetic process"/>
    <property type="evidence" value="ECO:0007669"/>
    <property type="project" value="InterPro"/>
</dbReference>
<evidence type="ECO:0000313" key="1">
    <source>
        <dbReference type="EMBL" id="MCU5777747.1"/>
    </source>
</evidence>
<reference evidence="1" key="1">
    <citation type="submission" date="2022-09" db="EMBL/GenBank/DDBJ databases">
        <title>Winslowiella arboricola sp. nov., isolated from bleeding cankers on broadleaf hosts.</title>
        <authorList>
            <person name="Brady C."/>
            <person name="Kaur S."/>
            <person name="Crampton B."/>
            <person name="Maddock D."/>
            <person name="Arnold D."/>
            <person name="Denman S."/>
        </authorList>
    </citation>
    <scope>NUCLEOTIDE SEQUENCE</scope>
    <source>
        <strain evidence="1">BAC 15a-03b</strain>
    </source>
</reference>